<dbReference type="Proteomes" id="UP000712157">
    <property type="component" value="Unassembled WGS sequence"/>
</dbReference>
<feature type="domain" description="ABC transmembrane type-1" evidence="8">
    <location>
        <begin position="73"/>
        <end position="264"/>
    </location>
</feature>
<dbReference type="PANTHER" id="PTHR43744:SF8">
    <property type="entry name" value="SN-GLYCEROL-3-PHOSPHATE TRANSPORT SYSTEM PERMEASE PROTEIN UGPE"/>
    <property type="match status" value="1"/>
</dbReference>
<evidence type="ECO:0000256" key="7">
    <source>
        <dbReference type="RuleBase" id="RU363032"/>
    </source>
</evidence>
<dbReference type="PANTHER" id="PTHR43744">
    <property type="entry name" value="ABC TRANSPORTER PERMEASE PROTEIN MG189-RELATED-RELATED"/>
    <property type="match status" value="1"/>
</dbReference>
<reference evidence="9" key="1">
    <citation type="submission" date="2021-06" db="EMBL/GenBank/DDBJ databases">
        <title>Description of novel taxa of the family Lachnospiraceae.</title>
        <authorList>
            <person name="Chaplin A.V."/>
            <person name="Sokolova S.R."/>
            <person name="Pikina A.P."/>
            <person name="Korzhanova M."/>
            <person name="Belova V."/>
            <person name="Korostin D."/>
            <person name="Efimov B.A."/>
        </authorList>
    </citation>
    <scope>NUCLEOTIDE SEQUENCE</scope>
    <source>
        <strain evidence="9">ASD5720</strain>
    </source>
</reference>
<keyword evidence="2 7" id="KW-0813">Transport</keyword>
<keyword evidence="5 7" id="KW-1133">Transmembrane helix</keyword>
<feature type="transmembrane region" description="Helical" evidence="7">
    <location>
        <begin position="243"/>
        <end position="264"/>
    </location>
</feature>
<proteinExistence type="inferred from homology"/>
<evidence type="ECO:0000313" key="10">
    <source>
        <dbReference type="Proteomes" id="UP000712157"/>
    </source>
</evidence>
<dbReference type="CDD" id="cd06261">
    <property type="entry name" value="TM_PBP2"/>
    <property type="match status" value="1"/>
</dbReference>
<gene>
    <name evidence="9" type="ORF">KTH89_06600</name>
</gene>
<dbReference type="InterPro" id="IPR000515">
    <property type="entry name" value="MetI-like"/>
</dbReference>
<dbReference type="Pfam" id="PF00528">
    <property type="entry name" value="BPD_transp_1"/>
    <property type="match status" value="1"/>
</dbReference>
<comment type="similarity">
    <text evidence="7">Belongs to the binding-protein-dependent transport system permease family.</text>
</comment>
<protein>
    <submittedName>
        <fullName evidence="9">Carbohydrate ABC transporter permease</fullName>
    </submittedName>
</protein>
<dbReference type="GO" id="GO:0005886">
    <property type="term" value="C:plasma membrane"/>
    <property type="evidence" value="ECO:0007669"/>
    <property type="project" value="UniProtKB-SubCell"/>
</dbReference>
<evidence type="ECO:0000256" key="1">
    <source>
        <dbReference type="ARBA" id="ARBA00004651"/>
    </source>
</evidence>
<dbReference type="InterPro" id="IPR035906">
    <property type="entry name" value="MetI-like_sf"/>
</dbReference>
<feature type="transmembrane region" description="Helical" evidence="7">
    <location>
        <begin position="108"/>
        <end position="130"/>
    </location>
</feature>
<dbReference type="PROSITE" id="PS50928">
    <property type="entry name" value="ABC_TM1"/>
    <property type="match status" value="1"/>
</dbReference>
<dbReference type="RefSeq" id="WP_158342176.1">
    <property type="nucleotide sequence ID" value="NZ_JAHQCW010000007.1"/>
</dbReference>
<evidence type="ECO:0000313" key="9">
    <source>
        <dbReference type="EMBL" id="MBU9736202.1"/>
    </source>
</evidence>
<feature type="transmembrane region" description="Helical" evidence="7">
    <location>
        <begin position="142"/>
        <end position="164"/>
    </location>
</feature>
<keyword evidence="3" id="KW-1003">Cell membrane</keyword>
<evidence type="ECO:0000259" key="8">
    <source>
        <dbReference type="PROSITE" id="PS50928"/>
    </source>
</evidence>
<evidence type="ECO:0000256" key="2">
    <source>
        <dbReference type="ARBA" id="ARBA00022448"/>
    </source>
</evidence>
<sequence>MIAEKKKKWKRARLLILLSVVALLNLFPLVWLLDYSLLSNSDFYGDSIMKLPAPPLWSNYFSAIVDGKFFNYLLNSLFITGITIAVVITLSICLGYALIRMKWKGSRFVYTLLITGIMIPIHTTLLPNFFAFQAYGILNTRIALILPYIAFSMSLGLFIMSGFIEGIPRSLEEAAVMDGCGVLRIIKNVVIPLSKPAAVTVATMTFFNCWNEFIMAATYTSSDTIRTLPFAVMNFSGKYTSNYTVQFAVMFLSTVPAIIIFILFNKQMTKGIIAGAIKE</sequence>
<keyword evidence="4 7" id="KW-0812">Transmembrane</keyword>
<dbReference type="EMBL" id="JAHQCW010000007">
    <property type="protein sequence ID" value="MBU9736202.1"/>
    <property type="molecule type" value="Genomic_DNA"/>
</dbReference>
<dbReference type="AlphaFoldDB" id="A0A949NA85"/>
<comment type="subcellular location">
    <subcellularLocation>
        <location evidence="1 7">Cell membrane</location>
        <topology evidence="1 7">Multi-pass membrane protein</topology>
    </subcellularLocation>
</comment>
<dbReference type="GO" id="GO:0055085">
    <property type="term" value="P:transmembrane transport"/>
    <property type="evidence" value="ECO:0007669"/>
    <property type="project" value="InterPro"/>
</dbReference>
<evidence type="ECO:0000256" key="3">
    <source>
        <dbReference type="ARBA" id="ARBA00022475"/>
    </source>
</evidence>
<organism evidence="9 10">
    <name type="scientific">Diplocloster agilis</name>
    <dbReference type="NCBI Taxonomy" id="2850323"/>
    <lineage>
        <taxon>Bacteria</taxon>
        <taxon>Bacillati</taxon>
        <taxon>Bacillota</taxon>
        <taxon>Clostridia</taxon>
        <taxon>Lachnospirales</taxon>
        <taxon>Lachnospiraceae</taxon>
        <taxon>Diplocloster</taxon>
    </lineage>
</organism>
<evidence type="ECO:0000256" key="4">
    <source>
        <dbReference type="ARBA" id="ARBA00022692"/>
    </source>
</evidence>
<dbReference type="Gene3D" id="1.10.3720.10">
    <property type="entry name" value="MetI-like"/>
    <property type="match status" value="1"/>
</dbReference>
<keyword evidence="10" id="KW-1185">Reference proteome</keyword>
<feature type="transmembrane region" description="Helical" evidence="7">
    <location>
        <begin position="12"/>
        <end position="33"/>
    </location>
</feature>
<name>A0A949NA85_9FIRM</name>
<feature type="transmembrane region" description="Helical" evidence="7">
    <location>
        <begin position="77"/>
        <end position="99"/>
    </location>
</feature>
<keyword evidence="6 7" id="KW-0472">Membrane</keyword>
<evidence type="ECO:0000256" key="5">
    <source>
        <dbReference type="ARBA" id="ARBA00022989"/>
    </source>
</evidence>
<accession>A0A949NA85</accession>
<comment type="caution">
    <text evidence="9">The sequence shown here is derived from an EMBL/GenBank/DDBJ whole genome shotgun (WGS) entry which is preliminary data.</text>
</comment>
<dbReference type="SUPFAM" id="SSF161098">
    <property type="entry name" value="MetI-like"/>
    <property type="match status" value="1"/>
</dbReference>
<evidence type="ECO:0000256" key="6">
    <source>
        <dbReference type="ARBA" id="ARBA00023136"/>
    </source>
</evidence>
<feature type="transmembrane region" description="Helical" evidence="7">
    <location>
        <begin position="185"/>
        <end position="207"/>
    </location>
</feature>